<evidence type="ECO:0000259" key="14">
    <source>
        <dbReference type="Pfam" id="PF04715"/>
    </source>
</evidence>
<dbReference type="NCBIfam" id="TIGR00564">
    <property type="entry name" value="trpE_most"/>
    <property type="match status" value="1"/>
</dbReference>
<dbReference type="HOGENOM" id="CLU_006493_9_3_9"/>
<dbReference type="InterPro" id="IPR019999">
    <property type="entry name" value="Anth_synth_I-like"/>
</dbReference>
<dbReference type="STRING" id="357809.Cphy_3848"/>
<protein>
    <recommendedName>
        <fullName evidence="5 12">Anthranilate synthase component 1</fullName>
        <ecNumber evidence="4 12">4.1.3.27</ecNumber>
    </recommendedName>
</protein>
<dbReference type="InterPro" id="IPR006805">
    <property type="entry name" value="Anth_synth_I_N"/>
</dbReference>
<comment type="catalytic activity">
    <reaction evidence="11 12">
        <text>chorismate + L-glutamine = anthranilate + pyruvate + L-glutamate + H(+)</text>
        <dbReference type="Rhea" id="RHEA:21732"/>
        <dbReference type="ChEBI" id="CHEBI:15361"/>
        <dbReference type="ChEBI" id="CHEBI:15378"/>
        <dbReference type="ChEBI" id="CHEBI:16567"/>
        <dbReference type="ChEBI" id="CHEBI:29748"/>
        <dbReference type="ChEBI" id="CHEBI:29985"/>
        <dbReference type="ChEBI" id="CHEBI:58359"/>
        <dbReference type="EC" id="4.1.3.27"/>
    </reaction>
</comment>
<evidence type="ECO:0000256" key="3">
    <source>
        <dbReference type="ARBA" id="ARBA00011575"/>
    </source>
</evidence>
<keyword evidence="8 12" id="KW-0057">Aromatic amino acid biosynthesis</keyword>
<dbReference type="eggNOG" id="COG0147">
    <property type="taxonomic scope" value="Bacteria"/>
</dbReference>
<comment type="subunit">
    <text evidence="3 12">Heterotetramer consisting of two non-identical subunits: a beta subunit (TrpG) and a large alpha subunit (TrpE).</text>
</comment>
<dbReference type="InterPro" id="IPR005801">
    <property type="entry name" value="ADC_synthase"/>
</dbReference>
<keyword evidence="12" id="KW-0479">Metal-binding</keyword>
<comment type="function">
    <text evidence="10 12">Part of a heterotetrameric complex that catalyzes the two-step biosynthesis of anthranilate, an intermediate in the biosynthesis of L-tryptophan. In the first step, the glutamine-binding beta subunit (TrpG) of anthranilate synthase (AS) provides the glutamine amidotransferase activity which generates ammonia as a substrate that, along with chorismate, is used in the second step, catalyzed by the large alpha subunit of AS (TrpE) to produce anthranilate. In the absence of TrpG, TrpE can synthesize anthranilate directly from chorismate and high concentrations of ammonia.</text>
</comment>
<dbReference type="UniPathway" id="UPA00035">
    <property type="reaction ID" value="UER00040"/>
</dbReference>
<evidence type="ECO:0000256" key="5">
    <source>
        <dbReference type="ARBA" id="ARBA00020653"/>
    </source>
</evidence>
<feature type="domain" description="Chorismate-utilising enzyme C-terminal" evidence="13">
    <location>
        <begin position="218"/>
        <end position="471"/>
    </location>
</feature>
<feature type="domain" description="Anthranilate synthase component I N-terminal" evidence="14">
    <location>
        <begin position="28"/>
        <end position="168"/>
    </location>
</feature>
<dbReference type="AlphaFoldDB" id="A9KL46"/>
<dbReference type="Gene3D" id="3.60.120.10">
    <property type="entry name" value="Anthranilate synthase"/>
    <property type="match status" value="1"/>
</dbReference>
<evidence type="ECO:0000256" key="8">
    <source>
        <dbReference type="ARBA" id="ARBA00023141"/>
    </source>
</evidence>
<evidence type="ECO:0000313" key="15">
    <source>
        <dbReference type="EMBL" id="ABX44195.1"/>
    </source>
</evidence>
<accession>A9KL46</accession>
<dbReference type="EMBL" id="CP000885">
    <property type="protein sequence ID" value="ABX44195.1"/>
    <property type="molecule type" value="Genomic_DNA"/>
</dbReference>
<sequence>MVLPRYEDLAELSFKFPYVPVYKEIYSDQTTPILVMQKLSLHAKNYYLFESAEGNERWGRYSFLGFTPVLKLFGKGGKVFLKKGLEEEAIEQTGDSMQAIRSLLKEYRAPKLEKLPSFSGGLVGYFGYEMIGRMEPKLHLRESDFEEFSLQLYLEVIAFDHVKQKMYLIDHYPTKEGRKGYDEAVLRIEALETLLVETIPPAFQFKEEAPVFKSNITKKEYLAIIEKTKHYIREGDIFQGVISRRLEATYKNSLMNAYRVLRTANPSPYMYFIHSGDIEIAGSSPETLVKVIDREVTIFPIAGTRPRGSTGEEDEKLEKELLEDEKELAEHNMLVDLARNDVGRVAAYQSVVVEEYLKVHRYSKVMHITSKVSGKLREDKDGCDALIASFPAGTLTGAPKIRACEIIEELEESPRGIYGGAIGYFDLSGNLDFCIAIRTAVKKKDSVYVQVGAGIVADSNSELEYEETNHKAAAVVDALLRAGEVDRV</sequence>
<evidence type="ECO:0000256" key="1">
    <source>
        <dbReference type="ARBA" id="ARBA00004873"/>
    </source>
</evidence>
<dbReference type="OrthoDB" id="9803598at2"/>
<evidence type="ECO:0000256" key="6">
    <source>
        <dbReference type="ARBA" id="ARBA00022605"/>
    </source>
</evidence>
<dbReference type="GO" id="GO:0046872">
    <property type="term" value="F:metal ion binding"/>
    <property type="evidence" value="ECO:0007669"/>
    <property type="project" value="UniProtKB-KW"/>
</dbReference>
<keyword evidence="16" id="KW-1185">Reference proteome</keyword>
<evidence type="ECO:0000256" key="11">
    <source>
        <dbReference type="ARBA" id="ARBA00047683"/>
    </source>
</evidence>
<evidence type="ECO:0000256" key="4">
    <source>
        <dbReference type="ARBA" id="ARBA00012266"/>
    </source>
</evidence>
<dbReference type="GO" id="GO:0004049">
    <property type="term" value="F:anthranilate synthase activity"/>
    <property type="evidence" value="ECO:0007669"/>
    <property type="project" value="UniProtKB-EC"/>
</dbReference>
<comment type="similarity">
    <text evidence="2 12">Belongs to the anthranilate synthase component I family.</text>
</comment>
<dbReference type="PANTHER" id="PTHR11236">
    <property type="entry name" value="AMINOBENZOATE/ANTHRANILATE SYNTHASE"/>
    <property type="match status" value="1"/>
</dbReference>
<evidence type="ECO:0000256" key="2">
    <source>
        <dbReference type="ARBA" id="ARBA00009562"/>
    </source>
</evidence>
<dbReference type="Pfam" id="PF00425">
    <property type="entry name" value="Chorismate_bind"/>
    <property type="match status" value="1"/>
</dbReference>
<dbReference type="GO" id="GO:0000162">
    <property type="term" value="P:L-tryptophan biosynthetic process"/>
    <property type="evidence" value="ECO:0007669"/>
    <property type="project" value="UniProtKB-UniPathway"/>
</dbReference>
<keyword evidence="12" id="KW-0460">Magnesium</keyword>
<evidence type="ECO:0000256" key="7">
    <source>
        <dbReference type="ARBA" id="ARBA00022822"/>
    </source>
</evidence>
<keyword evidence="9 12" id="KW-0456">Lyase</keyword>
<dbReference type="PRINTS" id="PR00095">
    <property type="entry name" value="ANTSNTHASEI"/>
</dbReference>
<dbReference type="InterPro" id="IPR005256">
    <property type="entry name" value="Anth_synth_I_PabB"/>
</dbReference>
<dbReference type="KEGG" id="cpy:Cphy_3848"/>
<gene>
    <name evidence="12" type="primary">trpE</name>
    <name evidence="15" type="ordered locus">Cphy_3848</name>
</gene>
<evidence type="ECO:0000313" key="16">
    <source>
        <dbReference type="Proteomes" id="UP000000370"/>
    </source>
</evidence>
<dbReference type="InterPro" id="IPR015890">
    <property type="entry name" value="Chorismate_C"/>
</dbReference>
<organism evidence="15 16">
    <name type="scientific">Lachnoclostridium phytofermentans (strain ATCC 700394 / DSM 18823 / ISDg)</name>
    <name type="common">Clostridium phytofermentans</name>
    <dbReference type="NCBI Taxonomy" id="357809"/>
    <lineage>
        <taxon>Bacteria</taxon>
        <taxon>Bacillati</taxon>
        <taxon>Bacillota</taxon>
        <taxon>Clostridia</taxon>
        <taxon>Lachnospirales</taxon>
        <taxon>Lachnospiraceae</taxon>
    </lineage>
</organism>
<evidence type="ECO:0000256" key="10">
    <source>
        <dbReference type="ARBA" id="ARBA00025634"/>
    </source>
</evidence>
<comment type="cofactor">
    <cofactor evidence="12">
        <name>Mg(2+)</name>
        <dbReference type="ChEBI" id="CHEBI:18420"/>
    </cofactor>
</comment>
<dbReference type="RefSeq" id="WP_012201843.1">
    <property type="nucleotide sequence ID" value="NC_010001.1"/>
</dbReference>
<dbReference type="Pfam" id="PF04715">
    <property type="entry name" value="Anth_synt_I_N"/>
    <property type="match status" value="1"/>
</dbReference>
<proteinExistence type="inferred from homology"/>
<dbReference type="PANTHER" id="PTHR11236:SF9">
    <property type="entry name" value="ANTHRANILATE SYNTHASE COMPONENT 1"/>
    <property type="match status" value="1"/>
</dbReference>
<evidence type="ECO:0000259" key="13">
    <source>
        <dbReference type="Pfam" id="PF00425"/>
    </source>
</evidence>
<comment type="pathway">
    <text evidence="1 12">Amino-acid biosynthesis; L-tryptophan biosynthesis; L-tryptophan from chorismate: step 1/5.</text>
</comment>
<dbReference type="EC" id="4.1.3.27" evidence="4 12"/>
<keyword evidence="7 12" id="KW-0822">Tryptophan biosynthesis</keyword>
<reference evidence="16" key="1">
    <citation type="submission" date="2007-11" db="EMBL/GenBank/DDBJ databases">
        <title>Complete genome sequence of Clostridium phytofermentans ISDg.</title>
        <authorList>
            <person name="Leschine S.B."/>
            <person name="Warnick T.A."/>
            <person name="Blanchard J.L."/>
            <person name="Schnell D.J."/>
            <person name="Petit E.L."/>
            <person name="LaTouf W.G."/>
            <person name="Copeland A."/>
            <person name="Lucas S."/>
            <person name="Lapidus A."/>
            <person name="Barry K."/>
            <person name="Glavina del Rio T."/>
            <person name="Dalin E."/>
            <person name="Tice H."/>
            <person name="Pitluck S."/>
            <person name="Kiss H."/>
            <person name="Brettin T."/>
            <person name="Bruce D."/>
            <person name="Detter J.C."/>
            <person name="Han C."/>
            <person name="Kuske C."/>
            <person name="Schmutz J."/>
            <person name="Larimer F."/>
            <person name="Land M."/>
            <person name="Hauser L."/>
            <person name="Kyrpides N."/>
            <person name="Kim E.A."/>
            <person name="Richardson P."/>
        </authorList>
    </citation>
    <scope>NUCLEOTIDE SEQUENCE [LARGE SCALE GENOMIC DNA]</scope>
    <source>
        <strain evidence="16">ATCC 700394 / DSM 18823 / ISDg</strain>
    </source>
</reference>
<evidence type="ECO:0000256" key="9">
    <source>
        <dbReference type="ARBA" id="ARBA00023239"/>
    </source>
</evidence>
<dbReference type="Proteomes" id="UP000000370">
    <property type="component" value="Chromosome"/>
</dbReference>
<dbReference type="SUPFAM" id="SSF56322">
    <property type="entry name" value="ADC synthase"/>
    <property type="match status" value="1"/>
</dbReference>
<keyword evidence="6 12" id="KW-0028">Amino-acid biosynthesis</keyword>
<name>A9KL46_LACP7</name>
<evidence type="ECO:0000256" key="12">
    <source>
        <dbReference type="RuleBase" id="RU364045"/>
    </source>
</evidence>